<evidence type="ECO:0000313" key="3">
    <source>
        <dbReference type="Proteomes" id="UP000320386"/>
    </source>
</evidence>
<keyword evidence="3" id="KW-1185">Reference proteome</keyword>
<name>A0A518BVG0_9BACT</name>
<dbReference type="EMBL" id="CP036280">
    <property type="protein sequence ID" value="QDU70970.1"/>
    <property type="molecule type" value="Genomic_DNA"/>
</dbReference>
<reference evidence="2 3" key="1">
    <citation type="submission" date="2019-02" db="EMBL/GenBank/DDBJ databases">
        <title>Deep-cultivation of Planctomycetes and their phenomic and genomic characterization uncovers novel biology.</title>
        <authorList>
            <person name="Wiegand S."/>
            <person name="Jogler M."/>
            <person name="Boedeker C."/>
            <person name="Pinto D."/>
            <person name="Vollmers J."/>
            <person name="Rivas-Marin E."/>
            <person name="Kohn T."/>
            <person name="Peeters S.H."/>
            <person name="Heuer A."/>
            <person name="Rast P."/>
            <person name="Oberbeckmann S."/>
            <person name="Bunk B."/>
            <person name="Jeske O."/>
            <person name="Meyerdierks A."/>
            <person name="Storesund J.E."/>
            <person name="Kallscheuer N."/>
            <person name="Luecker S."/>
            <person name="Lage O.M."/>
            <person name="Pohl T."/>
            <person name="Merkel B.J."/>
            <person name="Hornburger P."/>
            <person name="Mueller R.-W."/>
            <person name="Bruemmer F."/>
            <person name="Labrenz M."/>
            <person name="Spormann A.M."/>
            <person name="Op den Camp H."/>
            <person name="Overmann J."/>
            <person name="Amann R."/>
            <person name="Jetten M.S.M."/>
            <person name="Mascher T."/>
            <person name="Medema M.H."/>
            <person name="Devos D.P."/>
            <person name="Kaster A.-K."/>
            <person name="Ovreas L."/>
            <person name="Rohde M."/>
            <person name="Galperin M.Y."/>
            <person name="Jogler C."/>
        </authorList>
    </citation>
    <scope>NUCLEOTIDE SEQUENCE [LARGE SCALE GENOMIC DNA]</scope>
    <source>
        <strain evidence="2 3">Pan265</strain>
    </source>
</reference>
<evidence type="ECO:0000256" key="1">
    <source>
        <dbReference type="SAM" id="MobiDB-lite"/>
    </source>
</evidence>
<dbReference type="Gene3D" id="2.160.10.10">
    <property type="entry name" value="Hexapeptide repeat proteins"/>
    <property type="match status" value="1"/>
</dbReference>
<dbReference type="KEGG" id="mcad:Pan265_08140"/>
<feature type="region of interest" description="Disordered" evidence="1">
    <location>
        <begin position="1"/>
        <end position="24"/>
    </location>
</feature>
<evidence type="ECO:0000313" key="2">
    <source>
        <dbReference type="EMBL" id="QDU70970.1"/>
    </source>
</evidence>
<proteinExistence type="predicted"/>
<dbReference type="Proteomes" id="UP000320386">
    <property type="component" value="Chromosome"/>
</dbReference>
<organism evidence="2 3">
    <name type="scientific">Mucisphaera calidilacus</name>
    <dbReference type="NCBI Taxonomy" id="2527982"/>
    <lineage>
        <taxon>Bacteria</taxon>
        <taxon>Pseudomonadati</taxon>
        <taxon>Planctomycetota</taxon>
        <taxon>Phycisphaerae</taxon>
        <taxon>Phycisphaerales</taxon>
        <taxon>Phycisphaeraceae</taxon>
        <taxon>Mucisphaera</taxon>
    </lineage>
</organism>
<sequence length="330" mass="35435">MKADATRESSAPGPGAGETDAVSDELSSGVVPRAVLLLAGATRRVGLADQLARSPLELPVEGDRRVFDLWLSRLSALARATGASRLPVRVLVNDRVPRPDHRTGPAGLAVSIELDGLELRGTAGLLADSCADYDDDDWVLIASGGQIVTRSLIEPYRRLQAAEGVFRLLRHEDGAPGGVALMRCGVLRDVASQGYIDLKEQFLPKLAERERVVTVDHPTITLPVRTVNDYIQGLQAYHRGKDLDGAIEPYAEDWRSSFSIIESGADVEQTARLHDSVVLSGGRVGARAILVRSVVCKNGVVHAGRMQRDAVIGGRQSGVSSTEGRSRARR</sequence>
<dbReference type="AlphaFoldDB" id="A0A518BVG0"/>
<protein>
    <submittedName>
        <fullName evidence="2">Uncharacterized protein</fullName>
    </submittedName>
</protein>
<gene>
    <name evidence="2" type="ORF">Pan265_08140</name>
</gene>
<accession>A0A518BVG0</accession>